<dbReference type="InterPro" id="IPR018247">
    <property type="entry name" value="EF_Hand_1_Ca_BS"/>
</dbReference>
<evidence type="ECO:0000259" key="2">
    <source>
        <dbReference type="Pfam" id="PF18962"/>
    </source>
</evidence>
<dbReference type="EMBL" id="FZPD01000005">
    <property type="protein sequence ID" value="SNT25395.1"/>
    <property type="molecule type" value="Genomic_DNA"/>
</dbReference>
<dbReference type="Pfam" id="PF18962">
    <property type="entry name" value="Por_Secre_tail"/>
    <property type="match status" value="1"/>
</dbReference>
<dbReference type="Pfam" id="PF21471">
    <property type="entry name" value="Reelin_subrepeat-B"/>
    <property type="match status" value="1"/>
</dbReference>
<dbReference type="InterPro" id="IPR034968">
    <property type="entry name" value="Reelin"/>
</dbReference>
<keyword evidence="4" id="KW-1185">Reference proteome</keyword>
<evidence type="ECO:0000313" key="3">
    <source>
        <dbReference type="EMBL" id="SNT25395.1"/>
    </source>
</evidence>
<dbReference type="PANTHER" id="PTHR11841">
    <property type="entry name" value="REELIN"/>
    <property type="match status" value="1"/>
</dbReference>
<dbReference type="NCBIfam" id="TIGR04183">
    <property type="entry name" value="Por_Secre_tail"/>
    <property type="match status" value="1"/>
</dbReference>
<evidence type="ECO:0000256" key="1">
    <source>
        <dbReference type="SAM" id="SignalP"/>
    </source>
</evidence>
<gene>
    <name evidence="3" type="ORF">SAMN05421640_2972</name>
</gene>
<dbReference type="Gene3D" id="2.60.120.260">
    <property type="entry name" value="Galactose-binding domain-like"/>
    <property type="match status" value="4"/>
</dbReference>
<feature type="domain" description="Secretion system C-terminal sorting" evidence="2">
    <location>
        <begin position="2459"/>
        <end position="2527"/>
    </location>
</feature>
<protein>
    <submittedName>
        <fullName evidence="3">Por secretion system C-terminal sorting domain-containing protein</fullName>
    </submittedName>
</protein>
<reference evidence="3 4" key="1">
    <citation type="submission" date="2017-06" db="EMBL/GenBank/DDBJ databases">
        <authorList>
            <person name="Kim H.J."/>
            <person name="Triplett B.A."/>
        </authorList>
    </citation>
    <scope>NUCLEOTIDE SEQUENCE [LARGE SCALE GENOMIC DNA]</scope>
    <source>
        <strain evidence="3 4">DSM 19307</strain>
    </source>
</reference>
<dbReference type="InterPro" id="IPR049419">
    <property type="entry name" value="Reelin_subrepeat-B"/>
</dbReference>
<dbReference type="GO" id="GO:0070325">
    <property type="term" value="F:lipoprotein particle receptor binding"/>
    <property type="evidence" value="ECO:0007669"/>
    <property type="project" value="InterPro"/>
</dbReference>
<name>A0A239L4Z7_EKHLU</name>
<organism evidence="3 4">
    <name type="scientific">Ekhidna lutea</name>
    <dbReference type="NCBI Taxonomy" id="447679"/>
    <lineage>
        <taxon>Bacteria</taxon>
        <taxon>Pseudomonadati</taxon>
        <taxon>Bacteroidota</taxon>
        <taxon>Cytophagia</taxon>
        <taxon>Cytophagales</taxon>
        <taxon>Reichenbachiellaceae</taxon>
        <taxon>Ekhidna</taxon>
    </lineage>
</organism>
<keyword evidence="1" id="KW-0732">Signal</keyword>
<dbReference type="RefSeq" id="WP_089357667.1">
    <property type="nucleotide sequence ID" value="NZ_FZPD01000005.1"/>
</dbReference>
<proteinExistence type="predicted"/>
<feature type="chain" id="PRO_5012014742" evidence="1">
    <location>
        <begin position="30"/>
        <end position="2535"/>
    </location>
</feature>
<evidence type="ECO:0000313" key="4">
    <source>
        <dbReference type="Proteomes" id="UP000198393"/>
    </source>
</evidence>
<feature type="signal peptide" evidence="1">
    <location>
        <begin position="1"/>
        <end position="29"/>
    </location>
</feature>
<dbReference type="Proteomes" id="UP000198393">
    <property type="component" value="Unassembled WGS sequence"/>
</dbReference>
<dbReference type="OrthoDB" id="1488710at2"/>
<dbReference type="InterPro" id="IPR026444">
    <property type="entry name" value="Secre_tail"/>
</dbReference>
<accession>A0A239L4Z7</accession>
<sequence length="2535" mass="277186">MKKLYNNILYLRALMLVMLTGLFAFSANAQFTINQSPNPADLRFVNGQDTVIIDTTGTDFSSSTVFYLHYDLTLDADKVIGSSSDTAIVFNWEYLDGFTESYYVTSAVDFGSNQEIEFDPGDINLGGTQDYVTGGVSYYTNTYEMDEVGFRRLTTPEIPELNTSDDASLFVGMYLADVVGTEDSLLVEYSTNGTDWTVMEDVLDSAYFNNQYADEHLGDGYTTIEFELPVNAKTATTSFRIRQGVRSDYVADEDEWGVDADNFYVSIGSESIGTPVFVNNYDVDLPTTTVADIEDEDGNSNFTYYPGDSINVLATFTGYEDQVSEYDFTAIFRYSGQSFRLEAEDISNIISSDNGDGSFDYDFTVSGFLPVDVEFDETWNVTIEAYSGSSPTLGNDIDLETDAVYVGYSADFDDDGDRMLTSPELKIESVTNASVFVDLVKTSTGLSPSGTEIALEYSTDGFESFTQIGDAISLNADLSERDTFDVSSISALITSTTQFRLRQLSNNGSELDTWDVDEFSFYAAGTLLGDGDPVDYQGTTIDIDAPVIVLDAVDVPDDLIYPGDEIELTYNITEGQFVAGTMLTAILEGTDFEYMIGNSEDIAPGDDQDHTITVTVPPIIGGTYSVKLATNPESNTIDFPVFDTEVTITSIDSDNGVFDGTVDVIYPGDVVTANYEISGSLGTGAELFFEVWDQGDETTTDDDEWTILNSATGADINGTISGTLPTDINYDDPSNPKVRIRVGNGLLANSSDVLVEDLSGNNINYFIGTAEGFSGYIFDVFDEELIEGNDPTDIDKLIGSGERSATTIPFEMPFGGGVYVGLNGISYDFDQEVEIQASSDGTTWETLQILEYTGTGTFFSDFFLPISADSWGDETRFRIIYNEDGAAGEFENEIELYYMYVVANESVTANTSEFDINGQFRRPRVSLEVLDSYDFVVGESFEVEYTTEGTFPANTEFALLFEGSGVDGDNIAVVGTSADEGSGTFSATAPLFAFTEMGDGVDLYDEIVVIAYDATDGDYVPNEEIDIEEEEQWLLIEGGDGEGGFDDFDFSDDGNRSLLTQAFDLSGSSSVTLEFDFNPYGVDVTDNVNTIPFLQTSTDDGESFQVLAVDETSLVSDGALYENKTYSVELPSSVLTSATHFRWYQALNLGDGENGWSIDNVKLIMSNGNEISTFYLRENDEESITLSHPDEDGYDFAQVDPTDAVFNGEDVDLSFTKTFETSDDFPTGTTLEFLLYDPGAGDYVTDPETNAPLRIAMASAAGTFTGSIPFYVTEGSYDVYLVASRTDGPDGDYYYVGDEDGGVDVGDLDIFLRAVRTTLDYPDNDVLYAGSNVTFNITVENDATNDAGTSGLYATLVAENFSGGDDLVLAVQEGVDPITLDLPPYLRSNYNFEVRLSENAGLGEVGDILGDSDLLNLEDDPMNFINQEQLSDEGAIYTPDFPDENLTDGNIEFRFDYVSNGNTVYLDYKYTGGWVTWQNLGSYSRTNEFRSFNFGTICCDNTVQFRLRVNGGGDGAELAMRDVNYGNVVAEDEELSPNDYIRPGVLEFANDFGRGLITTREFEMGELSGSTLISFDLTFDELAEDITADQFLIFEYSTDGGSTFDEISSFPDTEEEDNTLDDDNFLFEVTDDMKNNASIFRFRQEERNDIEVEIENFSFLAGQSLPFEYISDNRTIAPQVLLVTGISTDETCLEDEITLSYEVRGSFGAENVVTVTYDEIDGNAGGEIDFEEFNLVSGTGDLPAFTLPSEVFNEGESNKHLRFKLNYDDETYEEEFEISYSSSSEPLSEGSIEVIAPVDLTASISLVSGDLVCDPDNLIVSIDDPQDYFTYQVIDLADGSNVGDPFTYDPEEGETEIDLGALTANIDLGLSVTASSSTGNTSCGAITSTEVLEVEILQNYELYLYNDNKSDYDIVSTGKTITICEDEFTELSVRRLFENGSTSSASNAQIEWFRNDLNTPLEDVQFLDDDQINQTGTYFARVTDGVCSYVTESIDITVIPSADKPTITVASGNLAGCEEDDPVVLEAPTGFAYYQWSTPDGTKTKRVINAEWDGSYTVQVSNRPFGSAGNCESPASNAVYVERYNLSQFGISLTSSITGGDVISEGDVIDACETETIYFFDETSWTANAGTIEIIRDGVSDGFTTSSFITLEESGVYSFNWINDDAPIDAPSCTASSVEFTLNILEIPDPVTITTTDALAFCEGEGSVTITAPAGFAQYRWLDNGSVIDSNADGFGNTNNSITVDYAGEFSVQVSNEADGTGCFSNRSNEIEVNVRQYAFDAVSVNQIGTLCGPGTARYEITGTVDDYNYQIYNNETDAPVGNAFRGNNNNASIFVDIDVTEQTDFYVISSYASGEGCPSPEPSTTFTVSFYNVELELEGNTINAVTSGGFGWDEIEWFRNGVRLQSRSGDDEITITDAAEYSAEVTFNDGECVIVTNSVTIESTQIQTFFGELEASTYPNPSSDYINVDMKGGDLGSYSVSIASLSGQVMLAEKFEKTEEEDALTVDIRSLDKGIYTLIISKGNTLQSFRIVKK</sequence>
<dbReference type="PROSITE" id="PS00018">
    <property type="entry name" value="EF_HAND_1"/>
    <property type="match status" value="1"/>
</dbReference>